<evidence type="ECO:0000313" key="1">
    <source>
        <dbReference type="EMBL" id="OXA60523.1"/>
    </source>
</evidence>
<evidence type="ECO:0000313" key="2">
    <source>
        <dbReference type="Proteomes" id="UP000198287"/>
    </source>
</evidence>
<organism evidence="1 2">
    <name type="scientific">Folsomia candida</name>
    <name type="common">Springtail</name>
    <dbReference type="NCBI Taxonomy" id="158441"/>
    <lineage>
        <taxon>Eukaryota</taxon>
        <taxon>Metazoa</taxon>
        <taxon>Ecdysozoa</taxon>
        <taxon>Arthropoda</taxon>
        <taxon>Hexapoda</taxon>
        <taxon>Collembola</taxon>
        <taxon>Entomobryomorpha</taxon>
        <taxon>Isotomoidea</taxon>
        <taxon>Isotomidae</taxon>
        <taxon>Proisotominae</taxon>
        <taxon>Folsomia</taxon>
    </lineage>
</organism>
<reference evidence="1 2" key="1">
    <citation type="submission" date="2015-12" db="EMBL/GenBank/DDBJ databases">
        <title>The genome of Folsomia candida.</title>
        <authorList>
            <person name="Faddeeva A."/>
            <person name="Derks M.F."/>
            <person name="Anvar Y."/>
            <person name="Smit S."/>
            <person name="Van Straalen N."/>
            <person name="Roelofs D."/>
        </authorList>
    </citation>
    <scope>NUCLEOTIDE SEQUENCE [LARGE SCALE GENOMIC DNA]</scope>
    <source>
        <strain evidence="1 2">VU population</strain>
        <tissue evidence="1">Whole body</tissue>
    </source>
</reference>
<dbReference type="EMBL" id="LNIX01000002">
    <property type="protein sequence ID" value="OXA60523.1"/>
    <property type="molecule type" value="Genomic_DNA"/>
</dbReference>
<name>A0A226ESD8_FOLCA</name>
<gene>
    <name evidence="1" type="ORF">Fcan01_05535</name>
</gene>
<sequence length="148" mass="17371">MFSDFVVVVVGKKLRDQKSAAAAAASEMEMDWDKFLEEIKVCTWNEFILLLRGKGEEKRTEKRFAEDGERIVLVIRVILEAFEGGRSWRRRRDRRWENKIEIFFAQLNLTFYSVLAFHFIPDFSKSGESFSRAERSFFQCQQPNASNG</sequence>
<comment type="caution">
    <text evidence="1">The sequence shown here is derived from an EMBL/GenBank/DDBJ whole genome shotgun (WGS) entry which is preliminary data.</text>
</comment>
<keyword evidence="2" id="KW-1185">Reference proteome</keyword>
<protein>
    <submittedName>
        <fullName evidence="1">Uncharacterized protein</fullName>
    </submittedName>
</protein>
<proteinExistence type="predicted"/>
<accession>A0A226ESD8</accession>
<dbReference type="AlphaFoldDB" id="A0A226ESD8"/>
<dbReference type="Proteomes" id="UP000198287">
    <property type="component" value="Unassembled WGS sequence"/>
</dbReference>